<dbReference type="SMART" id="SM00382">
    <property type="entry name" value="AAA"/>
    <property type="match status" value="1"/>
</dbReference>
<accession>A0A6J5ZEB4</accession>
<dbReference type="InterPro" id="IPR036640">
    <property type="entry name" value="ABC1_TM_sf"/>
</dbReference>
<feature type="transmembrane region" description="Helical" evidence="7">
    <location>
        <begin position="45"/>
        <end position="62"/>
    </location>
</feature>
<proteinExistence type="predicted"/>
<evidence type="ECO:0000256" key="4">
    <source>
        <dbReference type="ARBA" id="ARBA00022840"/>
    </source>
</evidence>
<dbReference type="GO" id="GO:0005524">
    <property type="term" value="F:ATP binding"/>
    <property type="evidence" value="ECO:0007669"/>
    <property type="project" value="UniProtKB-KW"/>
</dbReference>
<dbReference type="InterPro" id="IPR003593">
    <property type="entry name" value="AAA+_ATPase"/>
</dbReference>
<dbReference type="NCBIfam" id="TIGR02857">
    <property type="entry name" value="CydD"/>
    <property type="match status" value="1"/>
</dbReference>
<dbReference type="SUPFAM" id="SSF52540">
    <property type="entry name" value="P-loop containing nucleoside triphosphate hydrolases"/>
    <property type="match status" value="1"/>
</dbReference>
<evidence type="ECO:0000256" key="6">
    <source>
        <dbReference type="ARBA" id="ARBA00023136"/>
    </source>
</evidence>
<dbReference type="InterPro" id="IPR011527">
    <property type="entry name" value="ABC1_TM_dom"/>
</dbReference>
<sequence>MPLVGAVVLGIATSLLVVAQAVLLGRVIAGAFPGGKSLDEVSGDLWILAAVVGARALCAFGFETSGRLGARRVVGELRASLTAHMLETRPAGLRGQRAGELVTNAVQGLSSLEAYFARYLPQLVLAVVVPIVILIYVFPHDLAAGTILLVTLPIIPLFMILIGLAARTATERRWRTLSLLSSHFLDAVKGIQTLKANDRAQRQVESLRETGEQYRKETMVTLRIAFLSSLVLELAAMMGTALVAAAVAIQLINGGLGFATALAVLLLAPELYLPVRMVGQQFHASTDGLTAANQCFEVLDTPAAVSVPAAPLPSPDPRMGPLVLEGVTFAYEGRGEAVLDSIDLRLEPGEQLALVGPSGQGKSTIASLILRLLDPSDGRILCNGVNLLDVDPKEWRQHLAWVPQRPTLFSATLAENIRLGRPDADEAALLAACADAGLDRLVDSLPQGLATPLGEGQRTLSAGERQRVALARAFLRDAPLVILDEPTAHLDAESSAAIGDSIARLSESRSVLLIVHRPALAAAADRIVTLREGLVVDGQDQR</sequence>
<keyword evidence="5 7" id="KW-1133">Transmembrane helix</keyword>
<feature type="transmembrane region" description="Helical" evidence="7">
    <location>
        <begin position="119"/>
        <end position="138"/>
    </location>
</feature>
<dbReference type="AlphaFoldDB" id="A0A6J5ZEB4"/>
<feature type="domain" description="ABC transmembrane type-1" evidence="9">
    <location>
        <begin position="4"/>
        <end position="287"/>
    </location>
</feature>
<dbReference type="Pfam" id="PF00005">
    <property type="entry name" value="ABC_tran"/>
    <property type="match status" value="1"/>
</dbReference>
<feature type="transmembrane region" description="Helical" evidence="7">
    <location>
        <begin position="255"/>
        <end position="273"/>
    </location>
</feature>
<dbReference type="InterPro" id="IPR003439">
    <property type="entry name" value="ABC_transporter-like_ATP-bd"/>
</dbReference>
<feature type="domain" description="ABC transporter" evidence="8">
    <location>
        <begin position="322"/>
        <end position="542"/>
    </location>
</feature>
<feature type="transmembrane region" description="Helical" evidence="7">
    <location>
        <begin position="144"/>
        <end position="166"/>
    </location>
</feature>
<dbReference type="InterPro" id="IPR014216">
    <property type="entry name" value="ABC_transptr_CydD"/>
</dbReference>
<dbReference type="Gene3D" id="3.40.50.300">
    <property type="entry name" value="P-loop containing nucleotide triphosphate hydrolases"/>
    <property type="match status" value="1"/>
</dbReference>
<organism evidence="10">
    <name type="scientific">freshwater metagenome</name>
    <dbReference type="NCBI Taxonomy" id="449393"/>
    <lineage>
        <taxon>unclassified sequences</taxon>
        <taxon>metagenomes</taxon>
        <taxon>ecological metagenomes</taxon>
    </lineage>
</organism>
<evidence type="ECO:0000313" key="10">
    <source>
        <dbReference type="EMBL" id="CAB4341064.1"/>
    </source>
</evidence>
<dbReference type="GO" id="GO:0140359">
    <property type="term" value="F:ABC-type transporter activity"/>
    <property type="evidence" value="ECO:0007669"/>
    <property type="project" value="InterPro"/>
</dbReference>
<keyword evidence="4" id="KW-0067">ATP-binding</keyword>
<evidence type="ECO:0000256" key="1">
    <source>
        <dbReference type="ARBA" id="ARBA00004141"/>
    </source>
</evidence>
<dbReference type="InterPro" id="IPR039421">
    <property type="entry name" value="Type_1_exporter"/>
</dbReference>
<dbReference type="PANTHER" id="PTHR24221">
    <property type="entry name" value="ATP-BINDING CASSETTE SUB-FAMILY B"/>
    <property type="match status" value="1"/>
</dbReference>
<name>A0A6J5ZEB4_9ZZZZ</name>
<dbReference type="GO" id="GO:0016887">
    <property type="term" value="F:ATP hydrolysis activity"/>
    <property type="evidence" value="ECO:0007669"/>
    <property type="project" value="InterPro"/>
</dbReference>
<keyword evidence="6 7" id="KW-0472">Membrane</keyword>
<reference evidence="10" key="1">
    <citation type="submission" date="2020-05" db="EMBL/GenBank/DDBJ databases">
        <authorList>
            <person name="Chiriac C."/>
            <person name="Salcher M."/>
            <person name="Ghai R."/>
            <person name="Kavagutti S V."/>
        </authorList>
    </citation>
    <scope>NUCLEOTIDE SEQUENCE</scope>
</reference>
<dbReference type="Gene3D" id="1.20.1560.10">
    <property type="entry name" value="ABC transporter type 1, transmembrane domain"/>
    <property type="match status" value="1"/>
</dbReference>
<dbReference type="PANTHER" id="PTHR24221:SF590">
    <property type="entry name" value="COMPONENT LINKED WITH THE ASSEMBLY OF CYTOCHROME' TRANSPORT TRANSMEMBRANE ATP-BINDING PROTEIN ABC TRANSPORTER CYDD-RELATED"/>
    <property type="match status" value="1"/>
</dbReference>
<evidence type="ECO:0000259" key="9">
    <source>
        <dbReference type="PROSITE" id="PS50929"/>
    </source>
</evidence>
<evidence type="ECO:0000256" key="5">
    <source>
        <dbReference type="ARBA" id="ARBA00022989"/>
    </source>
</evidence>
<comment type="subcellular location">
    <subcellularLocation>
        <location evidence="1">Membrane</location>
        <topology evidence="1">Multi-pass membrane protein</topology>
    </subcellularLocation>
</comment>
<evidence type="ECO:0000259" key="8">
    <source>
        <dbReference type="PROSITE" id="PS50893"/>
    </source>
</evidence>
<dbReference type="CDD" id="cd18584">
    <property type="entry name" value="ABC_6TM_AarD_CydD"/>
    <property type="match status" value="1"/>
</dbReference>
<dbReference type="PROSITE" id="PS50893">
    <property type="entry name" value="ABC_TRANSPORTER_2"/>
    <property type="match status" value="1"/>
</dbReference>
<gene>
    <name evidence="10" type="ORF">UFOPK3522_00596</name>
</gene>
<dbReference type="PROSITE" id="PS00211">
    <property type="entry name" value="ABC_TRANSPORTER_1"/>
    <property type="match status" value="1"/>
</dbReference>
<keyword evidence="2 7" id="KW-0812">Transmembrane</keyword>
<evidence type="ECO:0000256" key="2">
    <source>
        <dbReference type="ARBA" id="ARBA00022692"/>
    </source>
</evidence>
<evidence type="ECO:0000256" key="3">
    <source>
        <dbReference type="ARBA" id="ARBA00022741"/>
    </source>
</evidence>
<dbReference type="Pfam" id="PF00664">
    <property type="entry name" value="ABC_membrane"/>
    <property type="match status" value="1"/>
</dbReference>
<dbReference type="SUPFAM" id="SSF90123">
    <property type="entry name" value="ABC transporter transmembrane region"/>
    <property type="match status" value="1"/>
</dbReference>
<dbReference type="EMBL" id="CAESAO010000036">
    <property type="protein sequence ID" value="CAB4341064.1"/>
    <property type="molecule type" value="Genomic_DNA"/>
</dbReference>
<protein>
    <submittedName>
        <fullName evidence="10">Unannotated protein</fullName>
    </submittedName>
</protein>
<dbReference type="PROSITE" id="PS50929">
    <property type="entry name" value="ABC_TM1F"/>
    <property type="match status" value="1"/>
</dbReference>
<dbReference type="GO" id="GO:0016020">
    <property type="term" value="C:membrane"/>
    <property type="evidence" value="ECO:0007669"/>
    <property type="project" value="UniProtKB-SubCell"/>
</dbReference>
<dbReference type="InterPro" id="IPR017871">
    <property type="entry name" value="ABC_transporter-like_CS"/>
</dbReference>
<keyword evidence="3" id="KW-0547">Nucleotide-binding</keyword>
<feature type="transmembrane region" description="Helical" evidence="7">
    <location>
        <begin position="224"/>
        <end position="249"/>
    </location>
</feature>
<evidence type="ECO:0000256" key="7">
    <source>
        <dbReference type="SAM" id="Phobius"/>
    </source>
</evidence>
<dbReference type="InterPro" id="IPR027417">
    <property type="entry name" value="P-loop_NTPase"/>
</dbReference>
<dbReference type="GO" id="GO:0042883">
    <property type="term" value="P:cysteine transport"/>
    <property type="evidence" value="ECO:0007669"/>
    <property type="project" value="InterPro"/>
</dbReference>
<dbReference type="CDD" id="cd03228">
    <property type="entry name" value="ABCC_MRP_Like"/>
    <property type="match status" value="1"/>
</dbReference>